<accession>A0A2Y9TX04</accession>
<dbReference type="Pfam" id="PF01832">
    <property type="entry name" value="Glucosaminidase"/>
    <property type="match status" value="1"/>
</dbReference>
<protein>
    <submittedName>
        <fullName evidence="3">Protein bax</fullName>
    </submittedName>
</protein>
<dbReference type="PANTHER" id="PTHR40572:SF1">
    <property type="entry name" value="PROTEIN BAX"/>
    <property type="match status" value="1"/>
</dbReference>
<dbReference type="NCBIfam" id="NF007681">
    <property type="entry name" value="PRK10356.1"/>
    <property type="match status" value="1"/>
</dbReference>
<evidence type="ECO:0000313" key="4">
    <source>
        <dbReference type="Proteomes" id="UP000244908"/>
    </source>
</evidence>
<evidence type="ECO:0000256" key="1">
    <source>
        <dbReference type="SAM" id="SignalP"/>
    </source>
</evidence>
<dbReference type="Gene3D" id="1.10.530.10">
    <property type="match status" value="1"/>
</dbReference>
<dbReference type="SMART" id="SM00047">
    <property type="entry name" value="LYZ2"/>
    <property type="match status" value="1"/>
</dbReference>
<dbReference type="EMBL" id="CP029185">
    <property type="protein sequence ID" value="AWH88268.1"/>
    <property type="molecule type" value="Genomic_DNA"/>
</dbReference>
<name>A0A2Y9TX04_9GAMM</name>
<feature type="chain" id="PRO_5016083831" evidence="1">
    <location>
        <begin position="26"/>
        <end position="264"/>
    </location>
</feature>
<evidence type="ECO:0000313" key="3">
    <source>
        <dbReference type="EMBL" id="AWH88268.1"/>
    </source>
</evidence>
<dbReference type="RefSeq" id="WP_108900342.1">
    <property type="nucleotide sequence ID" value="NZ_CP029185.2"/>
</dbReference>
<gene>
    <name evidence="3" type="ORF">HYN51_06655</name>
</gene>
<dbReference type="PANTHER" id="PTHR40572">
    <property type="entry name" value="PROTEIN BAX"/>
    <property type="match status" value="1"/>
</dbReference>
<keyword evidence="4" id="KW-1185">Reference proteome</keyword>
<dbReference type="Proteomes" id="UP000244908">
    <property type="component" value="Chromosome"/>
</dbReference>
<dbReference type="GO" id="GO:0004040">
    <property type="term" value="F:amidase activity"/>
    <property type="evidence" value="ECO:0007669"/>
    <property type="project" value="InterPro"/>
</dbReference>
<keyword evidence="1" id="KW-0732">Signal</keyword>
<sequence length="264" mass="29585">MPSLVLKIIGSAFFFLSVSSSVSWASTGTMNHQEYSLNDKLDSLPDLRKYPSGTQRKKAFLNAVVPIIDQQNSQIRQEREWLLKKRSSQSWSSQDIAKLQQVCSRYRMTCTSNPKKVKWDELLKRVDVLPTHLVVAQAATESGWGTSKLAQTNNNLFGMRCGNKDCNSKGGVKGYSSYNSVDDSVTAYLLNMNTHAAYDKLRDSRAALRSQGDTVTAEHLVNKLGRYSERGSSYNQFLRKMLDHNEELIQQVQSASSLVSDGES</sequence>
<organism evidence="3 4">
    <name type="scientific">Limnobaculum parvum</name>
    <dbReference type="NCBI Taxonomy" id="2172103"/>
    <lineage>
        <taxon>Bacteria</taxon>
        <taxon>Pseudomonadati</taxon>
        <taxon>Pseudomonadota</taxon>
        <taxon>Gammaproteobacteria</taxon>
        <taxon>Enterobacterales</taxon>
        <taxon>Budviciaceae</taxon>
        <taxon>Limnobaculum</taxon>
    </lineage>
</organism>
<feature type="domain" description="Mannosyl-glycoprotein endo-beta-N-acetylglucosamidase-like" evidence="2">
    <location>
        <begin position="107"/>
        <end position="235"/>
    </location>
</feature>
<proteinExistence type="predicted"/>
<dbReference type="KEGG" id="lpv:HYN51_06655"/>
<reference evidence="3 4" key="1">
    <citation type="journal article" date="2019" name="Int. J. Syst. Evol. Microbiol.">
        <title>Limnobaculum parvum gen. nov., sp. nov., isolated from a freshwater lake.</title>
        <authorList>
            <person name="Baek C."/>
            <person name="Shin S.K."/>
            <person name="Yi H."/>
        </authorList>
    </citation>
    <scope>NUCLEOTIDE SEQUENCE [LARGE SCALE GENOMIC DNA]</scope>
    <source>
        <strain evidence="3 4">HYN0051</strain>
    </source>
</reference>
<feature type="signal peptide" evidence="1">
    <location>
        <begin position="1"/>
        <end position="25"/>
    </location>
</feature>
<dbReference type="AlphaFoldDB" id="A0A2Y9TX04"/>
<dbReference type="InterPro" id="IPR053195">
    <property type="entry name" value="Bax-like"/>
</dbReference>
<dbReference type="InterPro" id="IPR002901">
    <property type="entry name" value="MGlyc_endo_b_GlcNAc-like_dom"/>
</dbReference>
<evidence type="ECO:0000259" key="2">
    <source>
        <dbReference type="SMART" id="SM00047"/>
    </source>
</evidence>
<dbReference type="OrthoDB" id="9788155at2"/>